<dbReference type="SUPFAM" id="SSF48403">
    <property type="entry name" value="Ankyrin repeat"/>
    <property type="match status" value="1"/>
</dbReference>
<evidence type="ECO:0000256" key="4">
    <source>
        <dbReference type="ARBA" id="ARBA00022692"/>
    </source>
</evidence>
<keyword evidence="9" id="KW-0564">Palmitate</keyword>
<sequence length="749" mass="85288">MTSMSIIDDENVKKTSNGAAVVTDVAQHAVSDSDNNKAQLLGDGSNTEYVVDIFIEAAKDGDLKVVKDVVESGAVDINNDRIDELSGLHWACINNRFSVAKFLLFRGANPNQTAGPGGATALHWAARYGNIYIVDLLLKHGADPTLKDEQGLNIMHFSVYSSNILLVVYVLYFVVNNNDNVDIDSKDNNNRTPLLWAAYQGDFLTVELLLKFGATVAWTDNRGFNALHCALVGGDQRVICDLILSGANFYERNNQKQDCFDLAEGMGTKSLFEQALQHHGYDRLGNQKDKLFKKSSHAQFTIFLSPFLLMVYIYLISLVLSPVLAIMLSLLVTVVMVNTLKKFVLPCLPRKNTYNVSLTRTPFFSGLFLSTFCFLIYIWTKKLYPYSVSDYTMKNVQFLVTSFLTVVLFLRLVRSDPGCLKTDDSLTSIQETIKQLIDLGKFDRENFCVETLERKPLRSKYSFFSGALVARYDHYCPWIYNDVGLKNHKLFVFFAVTVQYHMFLFMWLCLAYFKKTNYIYEQVEEYARCALLKNETLCKGSNYDPSTFFLFIWISVNFIWLGAMLIVQFFQILKGITTPELFILIKEERKAKFINLIPFENSIYTSKSKGVEDSDMIPEGPSATTITHTISIDGLEPRNRRRAILSACFSMMGINQWLVTIKEIVGITHILHGQVPQQHHSSLLRSFLVTNHWKTNLTDFWLNSDVTAPLWQRFFYSSDTSKAMLGGTEVDYYELYEYPAREGEVLRPN</sequence>
<evidence type="ECO:0000313" key="16">
    <source>
        <dbReference type="EMBL" id="EEU08366.1"/>
    </source>
</evidence>
<feature type="repeat" description="ANK" evidence="13">
    <location>
        <begin position="83"/>
        <end position="115"/>
    </location>
</feature>
<dbReference type="PROSITE" id="PS50088">
    <property type="entry name" value="ANK_REPEAT"/>
    <property type="match status" value="4"/>
</dbReference>
<keyword evidence="7 13" id="KW-0040">ANK repeat</keyword>
<feature type="repeat" description="ANK" evidence="13">
    <location>
        <begin position="189"/>
        <end position="221"/>
    </location>
</feature>
<evidence type="ECO:0000256" key="2">
    <source>
        <dbReference type="ARBA" id="ARBA00010104"/>
    </source>
</evidence>
<gene>
    <name evidence="16" type="primary">AKR2</name>
    <name evidence="16" type="ORF">C1Q_01074</name>
</gene>
<dbReference type="PROSITE" id="PS50216">
    <property type="entry name" value="DHHC"/>
    <property type="match status" value="1"/>
</dbReference>
<comment type="caution">
    <text evidence="14">Lacks conserved residue(s) required for the propagation of feature annotation.</text>
</comment>
<feature type="transmembrane region" description="Helical" evidence="14">
    <location>
        <begin position="298"/>
        <end position="317"/>
    </location>
</feature>
<evidence type="ECO:0000256" key="8">
    <source>
        <dbReference type="ARBA" id="ARBA00023136"/>
    </source>
</evidence>
<evidence type="ECO:0000256" key="5">
    <source>
        <dbReference type="ARBA" id="ARBA00022737"/>
    </source>
</evidence>
<evidence type="ECO:0000256" key="10">
    <source>
        <dbReference type="ARBA" id="ARBA00023288"/>
    </source>
</evidence>
<dbReference type="FunFam" id="1.25.40.20:FF:000301">
    <property type="entry name" value="Palmitoyltransferase"/>
    <property type="match status" value="1"/>
</dbReference>
<dbReference type="EC" id="2.3.1.225" evidence="14"/>
<dbReference type="Pfam" id="PF12796">
    <property type="entry name" value="Ank_2"/>
    <property type="match status" value="2"/>
</dbReference>
<reference evidence="16 17" key="1">
    <citation type="journal article" date="2009" name="Genome Res.">
        <title>Genome structure of a Saccharomyces cerevisiae strain widely used in bioethanol production.</title>
        <authorList>
            <person name="Argueso J.L."/>
            <person name="Carazzolle M.F."/>
            <person name="Mieczkowski P.A."/>
            <person name="Duarte F.M."/>
            <person name="Netto O.V."/>
            <person name="Missawa S.K."/>
            <person name="Galzerani F."/>
            <person name="Costa G.G."/>
            <person name="Vidal R.O."/>
            <person name="Noronha M.F."/>
            <person name="Dominska M."/>
            <person name="Andrietta M.G."/>
            <person name="Andrietta S.R."/>
            <person name="Cunha A.F."/>
            <person name="Gomes L.H."/>
            <person name="Tavares F.C."/>
            <person name="Alcarde A.R."/>
            <person name="Dietrich F.S."/>
            <person name="McCusker J.H."/>
            <person name="Petes T.D."/>
            <person name="Pereira G.A."/>
        </authorList>
    </citation>
    <scope>NUCLEOTIDE SEQUENCE [LARGE SCALE GENOMIC DNA]</scope>
    <source>
        <strain evidence="16 17">JAY291</strain>
    </source>
</reference>
<comment type="subcellular location">
    <subcellularLocation>
        <location evidence="1">Membrane</location>
        <topology evidence="1">Multi-pass membrane protein</topology>
    </subcellularLocation>
</comment>
<dbReference type="InterPro" id="IPR036770">
    <property type="entry name" value="Ankyrin_rpt-contain_sf"/>
</dbReference>
<keyword evidence="11 14" id="KW-0012">Acyltransferase</keyword>
<feature type="repeat" description="ANK" evidence="13">
    <location>
        <begin position="117"/>
        <end position="149"/>
    </location>
</feature>
<keyword evidence="3 14" id="KW-0808">Transferase</keyword>
<keyword evidence="5" id="KW-0677">Repeat</keyword>
<dbReference type="GO" id="GO:0016020">
    <property type="term" value="C:membrane"/>
    <property type="evidence" value="ECO:0007669"/>
    <property type="project" value="UniProtKB-SubCell"/>
</dbReference>
<accession>C7GLG3</accession>
<evidence type="ECO:0000256" key="9">
    <source>
        <dbReference type="ARBA" id="ARBA00023139"/>
    </source>
</evidence>
<evidence type="ECO:0000313" key="17">
    <source>
        <dbReference type="Proteomes" id="UP000008073"/>
    </source>
</evidence>
<feature type="transmembrane region" description="Helical" evidence="14">
    <location>
        <begin position="154"/>
        <end position="175"/>
    </location>
</feature>
<dbReference type="InterPro" id="IPR002110">
    <property type="entry name" value="Ankyrin_rpt"/>
</dbReference>
<comment type="domain">
    <text evidence="14">The DHHC domain is required for palmitoyltransferase activity.</text>
</comment>
<keyword evidence="6 14" id="KW-1133">Transmembrane helix</keyword>
<feature type="repeat" description="ANK" evidence="13">
    <location>
        <begin position="222"/>
        <end position="254"/>
    </location>
</feature>
<proteinExistence type="inferred from homology"/>
<dbReference type="Pfam" id="PF01529">
    <property type="entry name" value="DHHC"/>
    <property type="match status" value="1"/>
</dbReference>
<dbReference type="AlphaFoldDB" id="C7GLG3"/>
<dbReference type="OrthoDB" id="6781668at2759"/>
<feature type="domain" description="Palmitoyltransferase DHHC" evidence="15">
    <location>
        <begin position="442"/>
        <end position="580"/>
    </location>
</feature>
<comment type="similarity">
    <text evidence="2">Belongs to the DHHC palmitoyltransferase family. AKR/ZDHHC17 subfamily.</text>
</comment>
<dbReference type="Proteomes" id="UP000008073">
    <property type="component" value="Unassembled WGS sequence"/>
</dbReference>
<dbReference type="PANTHER" id="PTHR24161">
    <property type="entry name" value="ANK_REP_REGION DOMAIN-CONTAINING PROTEIN-RELATED"/>
    <property type="match status" value="1"/>
</dbReference>
<dbReference type="PANTHER" id="PTHR24161:SF85">
    <property type="entry name" value="PALMITOYLTRANSFERASE HIP14"/>
    <property type="match status" value="1"/>
</dbReference>
<dbReference type="Gene3D" id="1.25.40.20">
    <property type="entry name" value="Ankyrin repeat-containing domain"/>
    <property type="match status" value="2"/>
</dbReference>
<keyword evidence="8 14" id="KW-0472">Membrane</keyword>
<dbReference type="EMBL" id="ACFL01000035">
    <property type="protein sequence ID" value="EEU08366.1"/>
    <property type="molecule type" value="Genomic_DNA"/>
</dbReference>
<evidence type="ECO:0000256" key="3">
    <source>
        <dbReference type="ARBA" id="ARBA00022679"/>
    </source>
</evidence>
<comment type="catalytic activity">
    <reaction evidence="12 14">
        <text>L-cysteinyl-[protein] + hexadecanoyl-CoA = S-hexadecanoyl-L-cysteinyl-[protein] + CoA</text>
        <dbReference type="Rhea" id="RHEA:36683"/>
        <dbReference type="Rhea" id="RHEA-COMP:10131"/>
        <dbReference type="Rhea" id="RHEA-COMP:11032"/>
        <dbReference type="ChEBI" id="CHEBI:29950"/>
        <dbReference type="ChEBI" id="CHEBI:57287"/>
        <dbReference type="ChEBI" id="CHEBI:57379"/>
        <dbReference type="ChEBI" id="CHEBI:74151"/>
        <dbReference type="EC" id="2.3.1.225"/>
    </reaction>
</comment>
<dbReference type="SMART" id="SM00248">
    <property type="entry name" value="ANK"/>
    <property type="match status" value="6"/>
</dbReference>
<keyword evidence="10" id="KW-0449">Lipoprotein</keyword>
<feature type="transmembrane region" description="Helical" evidence="14">
    <location>
        <begin position="361"/>
        <end position="380"/>
    </location>
</feature>
<evidence type="ECO:0000256" key="13">
    <source>
        <dbReference type="PROSITE-ProRule" id="PRU00023"/>
    </source>
</evidence>
<dbReference type="PROSITE" id="PS50297">
    <property type="entry name" value="ANK_REP_REGION"/>
    <property type="match status" value="2"/>
</dbReference>
<keyword evidence="4 14" id="KW-0812">Transmembrane</keyword>
<dbReference type="GO" id="GO:0019706">
    <property type="term" value="F:protein-cysteine S-palmitoyltransferase activity"/>
    <property type="evidence" value="ECO:0007669"/>
    <property type="project" value="UniProtKB-EC"/>
</dbReference>
<evidence type="ECO:0000256" key="14">
    <source>
        <dbReference type="RuleBase" id="RU079119"/>
    </source>
</evidence>
<feature type="transmembrane region" description="Helical" evidence="14">
    <location>
        <begin position="490"/>
        <end position="513"/>
    </location>
</feature>
<evidence type="ECO:0000256" key="1">
    <source>
        <dbReference type="ARBA" id="ARBA00004141"/>
    </source>
</evidence>
<organism evidence="16 17">
    <name type="scientific">Saccharomyces cerevisiae (strain JAY291)</name>
    <name type="common">Baker's yeast</name>
    <dbReference type="NCBI Taxonomy" id="574961"/>
    <lineage>
        <taxon>Eukaryota</taxon>
        <taxon>Fungi</taxon>
        <taxon>Dikarya</taxon>
        <taxon>Ascomycota</taxon>
        <taxon>Saccharomycotina</taxon>
        <taxon>Saccharomycetes</taxon>
        <taxon>Saccharomycetales</taxon>
        <taxon>Saccharomycetaceae</taxon>
        <taxon>Saccharomyces</taxon>
    </lineage>
</organism>
<evidence type="ECO:0000259" key="15">
    <source>
        <dbReference type="Pfam" id="PF01529"/>
    </source>
</evidence>
<comment type="caution">
    <text evidence="16">The sequence shown here is derived from an EMBL/GenBank/DDBJ whole genome shotgun (WGS) entry which is preliminary data.</text>
</comment>
<protein>
    <recommendedName>
        <fullName evidence="14">Palmitoyltransferase</fullName>
        <ecNumber evidence="14">2.3.1.225</ecNumber>
    </recommendedName>
</protein>
<feature type="transmembrane region" description="Helical" evidence="14">
    <location>
        <begin position="395"/>
        <end position="413"/>
    </location>
</feature>
<feature type="transmembrane region" description="Helical" evidence="14">
    <location>
        <begin position="323"/>
        <end position="340"/>
    </location>
</feature>
<dbReference type="InterPro" id="IPR001594">
    <property type="entry name" value="Palmitoyltrfase_DHHC"/>
</dbReference>
<dbReference type="GO" id="GO:0005794">
    <property type="term" value="C:Golgi apparatus"/>
    <property type="evidence" value="ECO:0007669"/>
    <property type="project" value="UniProtKB-ARBA"/>
</dbReference>
<name>C7GLG3_YEAS2</name>
<evidence type="ECO:0000256" key="6">
    <source>
        <dbReference type="ARBA" id="ARBA00022989"/>
    </source>
</evidence>
<evidence type="ECO:0000256" key="11">
    <source>
        <dbReference type="ARBA" id="ARBA00023315"/>
    </source>
</evidence>
<evidence type="ECO:0000256" key="12">
    <source>
        <dbReference type="ARBA" id="ARBA00048048"/>
    </source>
</evidence>
<feature type="transmembrane region" description="Helical" evidence="14">
    <location>
        <begin position="548"/>
        <end position="570"/>
    </location>
</feature>
<evidence type="ECO:0000256" key="7">
    <source>
        <dbReference type="ARBA" id="ARBA00023043"/>
    </source>
</evidence>